<dbReference type="OrthoDB" id="7192139at2"/>
<proteinExistence type="predicted"/>
<name>B9XA15_PEDPL</name>
<gene>
    <name evidence="2" type="ORF">Cflav_PD5991</name>
</gene>
<evidence type="ECO:0000313" key="2">
    <source>
        <dbReference type="EMBL" id="EEF63356.1"/>
    </source>
</evidence>
<feature type="compositionally biased region" description="Acidic residues" evidence="1">
    <location>
        <begin position="103"/>
        <end position="114"/>
    </location>
</feature>
<organism evidence="2 3">
    <name type="scientific">Pedosphaera parvula (strain Ellin514)</name>
    <dbReference type="NCBI Taxonomy" id="320771"/>
    <lineage>
        <taxon>Bacteria</taxon>
        <taxon>Pseudomonadati</taxon>
        <taxon>Verrucomicrobiota</taxon>
        <taxon>Pedosphaerae</taxon>
        <taxon>Pedosphaerales</taxon>
        <taxon>Pedosphaeraceae</taxon>
        <taxon>Pedosphaera</taxon>
    </lineage>
</organism>
<dbReference type="RefSeq" id="WP_007412663.1">
    <property type="nucleotide sequence ID" value="NZ_ABOX02000001.1"/>
</dbReference>
<feature type="region of interest" description="Disordered" evidence="1">
    <location>
        <begin position="85"/>
        <end position="121"/>
    </location>
</feature>
<accession>B9XA15</accession>
<dbReference type="EMBL" id="ABOX02000001">
    <property type="protein sequence ID" value="EEF63356.1"/>
    <property type="molecule type" value="Genomic_DNA"/>
</dbReference>
<evidence type="ECO:0000313" key="3">
    <source>
        <dbReference type="Proteomes" id="UP000003688"/>
    </source>
</evidence>
<keyword evidence="3" id="KW-1185">Reference proteome</keyword>
<evidence type="ECO:0000256" key="1">
    <source>
        <dbReference type="SAM" id="MobiDB-lite"/>
    </source>
</evidence>
<sequence>MTKKPRERIPQSQVLEWLQQQHPQLHTGAEIDRAWIWLTTNLQGEHNKPIRESLKSYGFIFHRKGGHHLSSGKLGMWGHSCLKPLPFKRKGKPNKSASSSAEPTDDTENQDSDFTDNPIDSDALAFLNS</sequence>
<dbReference type="AlphaFoldDB" id="B9XA15"/>
<dbReference type="Proteomes" id="UP000003688">
    <property type="component" value="Unassembled WGS sequence"/>
</dbReference>
<comment type="caution">
    <text evidence="2">The sequence shown here is derived from an EMBL/GenBank/DDBJ whole genome shotgun (WGS) entry which is preliminary data.</text>
</comment>
<dbReference type="STRING" id="320771.Cflav_PD5991"/>
<reference evidence="2 3" key="1">
    <citation type="journal article" date="2011" name="J. Bacteriol.">
        <title>Genome sequence of 'Pedosphaera parvula' Ellin514, an aerobic Verrucomicrobial isolate from pasture soil.</title>
        <authorList>
            <person name="Kant R."/>
            <person name="van Passel M.W."/>
            <person name="Sangwan P."/>
            <person name="Palva A."/>
            <person name="Lucas S."/>
            <person name="Copeland A."/>
            <person name="Lapidus A."/>
            <person name="Glavina Del Rio T."/>
            <person name="Dalin E."/>
            <person name="Tice H."/>
            <person name="Bruce D."/>
            <person name="Goodwin L."/>
            <person name="Pitluck S."/>
            <person name="Chertkov O."/>
            <person name="Larimer F.W."/>
            <person name="Land M.L."/>
            <person name="Hauser L."/>
            <person name="Brettin T.S."/>
            <person name="Detter J.C."/>
            <person name="Han S."/>
            <person name="de Vos W.M."/>
            <person name="Janssen P.H."/>
            <person name="Smidt H."/>
        </authorList>
    </citation>
    <scope>NUCLEOTIDE SEQUENCE [LARGE SCALE GENOMIC DNA]</scope>
    <source>
        <strain evidence="2 3">Ellin514</strain>
    </source>
</reference>
<protein>
    <submittedName>
        <fullName evidence="2">Uncharacterized protein</fullName>
    </submittedName>
</protein>